<feature type="domain" description="Phospholipid/glycerol acyltransferase" evidence="1">
    <location>
        <begin position="42"/>
        <end position="175"/>
    </location>
</feature>
<keyword evidence="2" id="KW-0012">Acyltransferase</keyword>
<dbReference type="GO" id="GO:0016746">
    <property type="term" value="F:acyltransferase activity"/>
    <property type="evidence" value="ECO:0007669"/>
    <property type="project" value="UniProtKB-KW"/>
</dbReference>
<comment type="caution">
    <text evidence="2">The sequence shown here is derived from an EMBL/GenBank/DDBJ whole genome shotgun (WGS) entry which is preliminary data.</text>
</comment>
<dbReference type="InterPro" id="IPR002123">
    <property type="entry name" value="Plipid/glycerol_acylTrfase"/>
</dbReference>
<dbReference type="SUPFAM" id="SSF69593">
    <property type="entry name" value="Glycerol-3-phosphate (1)-acyltransferase"/>
    <property type="match status" value="1"/>
</dbReference>
<dbReference type="SMART" id="SM00563">
    <property type="entry name" value="PlsC"/>
    <property type="match status" value="1"/>
</dbReference>
<dbReference type="EMBL" id="JBHUPD010000004">
    <property type="protein sequence ID" value="MFD2874686.1"/>
    <property type="molecule type" value="Genomic_DNA"/>
</dbReference>
<dbReference type="Pfam" id="PF01553">
    <property type="entry name" value="Acyltransferase"/>
    <property type="match status" value="1"/>
</dbReference>
<evidence type="ECO:0000259" key="1">
    <source>
        <dbReference type="SMART" id="SM00563"/>
    </source>
</evidence>
<evidence type="ECO:0000313" key="2">
    <source>
        <dbReference type="EMBL" id="MFD2874686.1"/>
    </source>
</evidence>
<dbReference type="Proteomes" id="UP001597557">
    <property type="component" value="Unassembled WGS sequence"/>
</dbReference>
<sequence length="206" mass="23975">MIYPQKNIVIKTALQLYVRWITARYFKEINFDRIALDNNKSILLIANHFSAWDTIVLYYINRVFFRKNFHAMILEKTLIKEPALKYGGGFSVNPQSRDVIKSLDFAAGLLNEPNNLVLIFPQGKLYSNMVTEVKFEKGVSRIISKAKNFQLIFATTFIENFDNFKPVANVYLKAQSGTDFNDITVLQRAYQQHYTQSRQQQTQITK</sequence>
<dbReference type="RefSeq" id="WP_377189837.1">
    <property type="nucleotide sequence ID" value="NZ_JBHUPD010000004.1"/>
</dbReference>
<name>A0ABW5YHA1_9SPHI</name>
<accession>A0ABW5YHA1</accession>
<protein>
    <submittedName>
        <fullName evidence="2">1-acyl-sn-glycerol-3-phosphate acyltransferase</fullName>
    </submittedName>
</protein>
<gene>
    <name evidence="2" type="ORF">ACFS5N_19530</name>
</gene>
<keyword evidence="2" id="KW-0808">Transferase</keyword>
<organism evidence="2 3">
    <name type="scientific">Mucilaginibacter ximonensis</name>
    <dbReference type="NCBI Taxonomy" id="538021"/>
    <lineage>
        <taxon>Bacteria</taxon>
        <taxon>Pseudomonadati</taxon>
        <taxon>Bacteroidota</taxon>
        <taxon>Sphingobacteriia</taxon>
        <taxon>Sphingobacteriales</taxon>
        <taxon>Sphingobacteriaceae</taxon>
        <taxon>Mucilaginibacter</taxon>
    </lineage>
</organism>
<keyword evidence="3" id="KW-1185">Reference proteome</keyword>
<evidence type="ECO:0000313" key="3">
    <source>
        <dbReference type="Proteomes" id="UP001597557"/>
    </source>
</evidence>
<proteinExistence type="predicted"/>
<reference evidence="3" key="1">
    <citation type="journal article" date="2019" name="Int. J. Syst. Evol. Microbiol.">
        <title>The Global Catalogue of Microorganisms (GCM) 10K type strain sequencing project: providing services to taxonomists for standard genome sequencing and annotation.</title>
        <authorList>
            <consortium name="The Broad Institute Genomics Platform"/>
            <consortium name="The Broad Institute Genome Sequencing Center for Infectious Disease"/>
            <person name="Wu L."/>
            <person name="Ma J."/>
        </authorList>
    </citation>
    <scope>NUCLEOTIDE SEQUENCE [LARGE SCALE GENOMIC DNA]</scope>
    <source>
        <strain evidence="3">KCTC 22437</strain>
    </source>
</reference>